<sequence length="316" mass="36209">MDNRFVNNLKAVLEVLQSQFNEGSSLQHYRYLLIDRLAVVSELSPLYDEALQDNIAPELLAVIKRPELAHSLASCPLLVCIAEPNEQLNKKLFVSALRQINIDYLTSKQYVCGFLASPLPPESLADELLNACLIAGKALGRRFLPFYEPFTLDVLWHSYEAPKSHLGLLLPDDTHYYFINTNGDCCVFHAIDYEDEKEFAQRFVNPKLRFNLLNQAALYHLVVTWQDLCEQQKKPLSEQALSRIMALFYDPHATQLDNDQDRRAYVLFSLQYGQLMTNEELSKLIKEVIEDSHKQGQLGYLLSQRKEALSLLSQAQ</sequence>
<proteinExistence type="predicted"/>
<dbReference type="STRING" id="1267021.FPB0191_02317"/>
<reference evidence="1 2" key="1">
    <citation type="journal article" date="2014" name="Appl. Environ. Microbiol.">
        <title>Gut symbionts from distinct hosts exhibit genotoxic activity via divergent colibactin biosynthetic pathways.</title>
        <authorList>
            <person name="Engel P."/>
            <person name="Vizcaino M.I."/>
            <person name="Crawford J.M."/>
        </authorList>
    </citation>
    <scope>NUCLEOTIDE SEQUENCE [LARGE SCALE GENOMIC DNA]</scope>
    <source>
        <strain evidence="1 2">PEB0191</strain>
    </source>
</reference>
<dbReference type="AlphaFoldDB" id="A0A0A7S3J8"/>
<dbReference type="KEGG" id="fpp:FPB0191_02317"/>
<keyword evidence="2" id="KW-1185">Reference proteome</keyword>
<protein>
    <submittedName>
        <fullName evidence="1">Uncharacterized protein</fullName>
    </submittedName>
</protein>
<dbReference type="HOGENOM" id="CLU_078193_0_0_6"/>
<dbReference type="RefSeq" id="WP_039106309.1">
    <property type="nucleotide sequence ID" value="NZ_CP009056.1"/>
</dbReference>
<organism evidence="1 2">
    <name type="scientific">Frischella perrara</name>
    <dbReference type="NCBI Taxonomy" id="1267021"/>
    <lineage>
        <taxon>Bacteria</taxon>
        <taxon>Pseudomonadati</taxon>
        <taxon>Pseudomonadota</taxon>
        <taxon>Gammaproteobacteria</taxon>
        <taxon>Orbales</taxon>
        <taxon>Orbaceae</taxon>
        <taxon>Frischella</taxon>
    </lineage>
</organism>
<dbReference type="Proteomes" id="UP000030901">
    <property type="component" value="Chromosome"/>
</dbReference>
<dbReference type="OrthoDB" id="7058853at2"/>
<evidence type="ECO:0000313" key="2">
    <source>
        <dbReference type="Proteomes" id="UP000030901"/>
    </source>
</evidence>
<dbReference type="EMBL" id="CP009056">
    <property type="protein sequence ID" value="AJA46120.1"/>
    <property type="molecule type" value="Genomic_DNA"/>
</dbReference>
<evidence type="ECO:0000313" key="1">
    <source>
        <dbReference type="EMBL" id="AJA46120.1"/>
    </source>
</evidence>
<gene>
    <name evidence="1" type="ORF">FPB0191_02317</name>
</gene>
<name>A0A0A7S3J8_FRIPE</name>
<accession>A0A0A7S3J8</accession>